<name>A0A0G0WN20_9BACT</name>
<dbReference type="EMBL" id="LCBP01000004">
    <property type="protein sequence ID" value="KKS13477.1"/>
    <property type="molecule type" value="Genomic_DNA"/>
</dbReference>
<gene>
    <name evidence="1" type="ORF">UU69_C0004G0013</name>
</gene>
<dbReference type="Proteomes" id="UP000034299">
    <property type="component" value="Unassembled WGS sequence"/>
</dbReference>
<comment type="caution">
    <text evidence="1">The sequence shown here is derived from an EMBL/GenBank/DDBJ whole genome shotgun (WGS) entry which is preliminary data.</text>
</comment>
<protein>
    <submittedName>
        <fullName evidence="1">Uncharacterized protein</fullName>
    </submittedName>
</protein>
<organism evidence="1 2">
    <name type="scientific">Candidatus Magasanikbacteria bacterium GW2011_GWA2_41_55</name>
    <dbReference type="NCBI Taxonomy" id="1619038"/>
    <lineage>
        <taxon>Bacteria</taxon>
        <taxon>Candidatus Magasanikiibacteriota</taxon>
    </lineage>
</organism>
<reference evidence="1 2" key="1">
    <citation type="journal article" date="2015" name="Nature">
        <title>rRNA introns, odd ribosomes, and small enigmatic genomes across a large radiation of phyla.</title>
        <authorList>
            <person name="Brown C.T."/>
            <person name="Hug L.A."/>
            <person name="Thomas B.C."/>
            <person name="Sharon I."/>
            <person name="Castelle C.J."/>
            <person name="Singh A."/>
            <person name="Wilkins M.J."/>
            <person name="Williams K.H."/>
            <person name="Banfield J.F."/>
        </authorList>
    </citation>
    <scope>NUCLEOTIDE SEQUENCE [LARGE SCALE GENOMIC DNA]</scope>
</reference>
<sequence>MRNMIQFVCMNNWSVDTKELKKDKKQYAIWRLEQLVNFGLGKEKIKESELRANWSKLRLDPKKKKFLSYLLWPRGKF</sequence>
<proteinExistence type="predicted"/>
<evidence type="ECO:0000313" key="1">
    <source>
        <dbReference type="EMBL" id="KKS13477.1"/>
    </source>
</evidence>
<evidence type="ECO:0000313" key="2">
    <source>
        <dbReference type="Proteomes" id="UP000034299"/>
    </source>
</evidence>
<dbReference type="AlphaFoldDB" id="A0A0G0WN20"/>
<accession>A0A0G0WN20</accession>